<evidence type="ECO:0000313" key="2">
    <source>
        <dbReference type="EMBL" id="EQB07405.1"/>
    </source>
</evidence>
<keyword evidence="1" id="KW-0472">Membrane</keyword>
<evidence type="ECO:0000256" key="1">
    <source>
        <dbReference type="SAM" id="Phobius"/>
    </source>
</evidence>
<comment type="caution">
    <text evidence="2">The sequence shown here is derived from an EMBL/GenBank/DDBJ whole genome shotgun (WGS) entry which is preliminary data.</text>
</comment>
<dbReference type="EMBL" id="ATHO01000081">
    <property type="protein sequence ID" value="EQB07405.1"/>
    <property type="molecule type" value="Genomic_DNA"/>
</dbReference>
<name>T0I6V5_9SPHN</name>
<keyword evidence="1" id="KW-1133">Transmembrane helix</keyword>
<protein>
    <submittedName>
        <fullName evidence="2">Uncharacterized protein</fullName>
    </submittedName>
</protein>
<dbReference type="AlphaFoldDB" id="T0I6V5"/>
<keyword evidence="3" id="KW-1185">Reference proteome</keyword>
<reference evidence="2 3" key="1">
    <citation type="journal article" date="2013" name="Genome Announc.">
        <title>Draft Genome Sequence of Sphingobium quisquiliarum Strain P25T, a Novel Hexachlorocyclohexane (HCH)-Degrading Bacterium Isolated from an HCH Dumpsite.</title>
        <authorList>
            <person name="Kumar Singh A."/>
            <person name="Sangwan N."/>
            <person name="Sharma A."/>
            <person name="Gupta V."/>
            <person name="Khurana J.P."/>
            <person name="Lal R."/>
        </authorList>
    </citation>
    <scope>NUCLEOTIDE SEQUENCE [LARGE SCALE GENOMIC DNA]</scope>
    <source>
        <strain evidence="2 3">P25</strain>
    </source>
</reference>
<accession>T0I6V5</accession>
<organism evidence="2 3">
    <name type="scientific">Sphingobium quisquiliarum P25</name>
    <dbReference type="NCBI Taxonomy" id="1329909"/>
    <lineage>
        <taxon>Bacteria</taxon>
        <taxon>Pseudomonadati</taxon>
        <taxon>Pseudomonadota</taxon>
        <taxon>Alphaproteobacteria</taxon>
        <taxon>Sphingomonadales</taxon>
        <taxon>Sphingomonadaceae</taxon>
        <taxon>Sphingobium</taxon>
    </lineage>
</organism>
<proteinExistence type="predicted"/>
<evidence type="ECO:0000313" key="3">
    <source>
        <dbReference type="Proteomes" id="UP000015525"/>
    </source>
</evidence>
<dbReference type="Proteomes" id="UP000015525">
    <property type="component" value="Unassembled WGS sequence"/>
</dbReference>
<gene>
    <name evidence="2" type="ORF">L288_09880</name>
</gene>
<keyword evidence="1" id="KW-0812">Transmembrane</keyword>
<feature type="transmembrane region" description="Helical" evidence="1">
    <location>
        <begin position="12"/>
        <end position="29"/>
    </location>
</feature>
<sequence>MDMPRTEAAVKWGCVAAPFVIILLVVLYANDMLTFTNPADPNQQYADRAMASARDSMLDPTAVKFKDLTVSAKARCMYGQILGKNAMGAYTGYRDFVWTNGQTLVSTADQTSPLSTAGDIDTVTKYFKARTDCISAMPTDPGSLPLTIPEA</sequence>